<dbReference type="Gene3D" id="1.10.287.860">
    <property type="entry name" value="Nucleotidyltransferase"/>
    <property type="match status" value="1"/>
</dbReference>
<dbReference type="InterPro" id="IPR007685">
    <property type="entry name" value="RelA_SpoT"/>
</dbReference>
<protein>
    <submittedName>
        <fullName evidence="2">GTP pyrophosphokinase family protein</fullName>
    </submittedName>
</protein>
<dbReference type="CDD" id="cd05399">
    <property type="entry name" value="NT_Rel-Spo_like"/>
    <property type="match status" value="1"/>
</dbReference>
<evidence type="ECO:0000313" key="2">
    <source>
        <dbReference type="EMBL" id="USQ81729.1"/>
    </source>
</evidence>
<evidence type="ECO:0000259" key="1">
    <source>
        <dbReference type="SMART" id="SM00954"/>
    </source>
</evidence>
<gene>
    <name evidence="2" type="ORF">NF556_08820</name>
</gene>
<dbReference type="SMART" id="SM00954">
    <property type="entry name" value="RelA_SpoT"/>
    <property type="match status" value="1"/>
</dbReference>
<dbReference type="RefSeq" id="WP_252595265.1">
    <property type="nucleotide sequence ID" value="NZ_CP099489.1"/>
</dbReference>
<dbReference type="Gene3D" id="3.30.460.10">
    <property type="entry name" value="Beta Polymerase, domain 2"/>
    <property type="match status" value="1"/>
</dbReference>
<dbReference type="SUPFAM" id="SSF81301">
    <property type="entry name" value="Nucleotidyltransferase"/>
    <property type="match status" value="1"/>
</dbReference>
<dbReference type="PANTHER" id="PTHR47837">
    <property type="entry name" value="GTP PYROPHOSPHOKINASE YJBM"/>
    <property type="match status" value="1"/>
</dbReference>
<dbReference type="InterPro" id="IPR043519">
    <property type="entry name" value="NT_sf"/>
</dbReference>
<feature type="domain" description="RelA/SpoT" evidence="1">
    <location>
        <begin position="62"/>
        <end position="185"/>
    </location>
</feature>
<sequence>MPASNQLSQLGASGDLARVRADFTRFMMEYKFGMDEVETKISILQEEFTHLHDYNPIEHVLTRLKTPESILEKIRRRGLDPSFEAIRDNITDIAGVRVACSFVRDVYNVYDMLISQPDVEVLQVKDYIDNPKPNGYRSLHGLIRVPVHLSDRIVPVTVELQLRTVAMDFWASLEHKIYYKYRDSVPEDLLVQLQDAAKTAADLDERMGALHLQTHGEFAGPSPAGPTDDVVRQLHELRESRINNRFV</sequence>
<accession>A0ABY4YY65</accession>
<keyword evidence="3" id="KW-1185">Reference proteome</keyword>
<name>A0ABY4YY65_9MICO</name>
<dbReference type="EMBL" id="CP099489">
    <property type="protein sequence ID" value="USQ81729.1"/>
    <property type="molecule type" value="Genomic_DNA"/>
</dbReference>
<dbReference type="InterPro" id="IPR052366">
    <property type="entry name" value="GTP_Pyrophosphokinase"/>
</dbReference>
<dbReference type="Pfam" id="PF04607">
    <property type="entry name" value="RelA_SpoT"/>
    <property type="match status" value="1"/>
</dbReference>
<evidence type="ECO:0000313" key="3">
    <source>
        <dbReference type="Proteomes" id="UP001056455"/>
    </source>
</evidence>
<dbReference type="PANTHER" id="PTHR47837:SF2">
    <property type="entry name" value="GTP PYROPHOSPHOKINASE YWAC"/>
    <property type="match status" value="1"/>
</dbReference>
<dbReference type="Proteomes" id="UP001056455">
    <property type="component" value="Chromosome"/>
</dbReference>
<reference evidence="2" key="1">
    <citation type="submission" date="2022-06" db="EMBL/GenBank/DDBJ databases">
        <title>Ornithinimicrobium HY1793.</title>
        <authorList>
            <person name="Huang Y."/>
        </authorList>
    </citation>
    <scope>NUCLEOTIDE SEQUENCE</scope>
    <source>
        <strain evidence="2">HY1793</strain>
    </source>
</reference>
<organism evidence="2 3">
    <name type="scientific">Ornithinimicrobium faecis</name>
    <dbReference type="NCBI Taxonomy" id="2934158"/>
    <lineage>
        <taxon>Bacteria</taxon>
        <taxon>Bacillati</taxon>
        <taxon>Actinomycetota</taxon>
        <taxon>Actinomycetes</taxon>
        <taxon>Micrococcales</taxon>
        <taxon>Ornithinimicrobiaceae</taxon>
        <taxon>Ornithinimicrobium</taxon>
    </lineage>
</organism>
<proteinExistence type="predicted"/>